<protein>
    <submittedName>
        <fullName evidence="2">CLUMA_CG017273, isoform A</fullName>
    </submittedName>
</protein>
<feature type="chain" id="PRO_5012475711" evidence="1">
    <location>
        <begin position="18"/>
        <end position="96"/>
    </location>
</feature>
<dbReference type="Proteomes" id="UP000183832">
    <property type="component" value="Unassembled WGS sequence"/>
</dbReference>
<organism evidence="2 3">
    <name type="scientific">Clunio marinus</name>
    <dbReference type="NCBI Taxonomy" id="568069"/>
    <lineage>
        <taxon>Eukaryota</taxon>
        <taxon>Metazoa</taxon>
        <taxon>Ecdysozoa</taxon>
        <taxon>Arthropoda</taxon>
        <taxon>Hexapoda</taxon>
        <taxon>Insecta</taxon>
        <taxon>Pterygota</taxon>
        <taxon>Neoptera</taxon>
        <taxon>Endopterygota</taxon>
        <taxon>Diptera</taxon>
        <taxon>Nematocera</taxon>
        <taxon>Chironomoidea</taxon>
        <taxon>Chironomidae</taxon>
        <taxon>Clunio</taxon>
    </lineage>
</organism>
<dbReference type="OrthoDB" id="7790507at2759"/>
<keyword evidence="1" id="KW-0732">Signal</keyword>
<feature type="signal peptide" evidence="1">
    <location>
        <begin position="1"/>
        <end position="17"/>
    </location>
</feature>
<proteinExistence type="predicted"/>
<sequence>MKLFAIIALTFIVAVNCAPVQITDNNVGDIVSVGVNANANIKSEVNQDIFSVIAALKNYERTSIGNIRAPNIPNLPDLPRGIEITPEMMERIQDIL</sequence>
<evidence type="ECO:0000313" key="3">
    <source>
        <dbReference type="Proteomes" id="UP000183832"/>
    </source>
</evidence>
<dbReference type="STRING" id="568069.A0A1J1IWU0"/>
<keyword evidence="3" id="KW-1185">Reference proteome</keyword>
<dbReference type="EMBL" id="CVRI01000061">
    <property type="protein sequence ID" value="CRL04162.1"/>
    <property type="molecule type" value="Genomic_DNA"/>
</dbReference>
<gene>
    <name evidence="2" type="ORF">CLUMA_CG017273</name>
</gene>
<evidence type="ECO:0000256" key="1">
    <source>
        <dbReference type="SAM" id="SignalP"/>
    </source>
</evidence>
<name>A0A1J1IWU0_9DIPT</name>
<reference evidence="2 3" key="1">
    <citation type="submission" date="2015-04" db="EMBL/GenBank/DDBJ databases">
        <authorList>
            <person name="Syromyatnikov M.Y."/>
            <person name="Popov V.N."/>
        </authorList>
    </citation>
    <scope>NUCLEOTIDE SEQUENCE [LARGE SCALE GENOMIC DNA]</scope>
</reference>
<evidence type="ECO:0000313" key="2">
    <source>
        <dbReference type="EMBL" id="CRL04162.1"/>
    </source>
</evidence>
<accession>A0A1J1IWU0</accession>
<dbReference type="AlphaFoldDB" id="A0A1J1IWU0"/>